<dbReference type="GO" id="GO:0003677">
    <property type="term" value="F:DNA binding"/>
    <property type="evidence" value="ECO:0007669"/>
    <property type="project" value="InterPro"/>
</dbReference>
<name>A0A239KJ81_9RHOB</name>
<feature type="coiled-coil region" evidence="1">
    <location>
        <begin position="95"/>
        <end position="129"/>
    </location>
</feature>
<feature type="domain" description="HTH cro/C1-type" evidence="2">
    <location>
        <begin position="19"/>
        <end position="73"/>
    </location>
</feature>
<dbReference type="AlphaFoldDB" id="A0A239KJ81"/>
<proteinExistence type="predicted"/>
<organism evidence="3 4">
    <name type="scientific">Tropicimonas sediminicola</name>
    <dbReference type="NCBI Taxonomy" id="1031541"/>
    <lineage>
        <taxon>Bacteria</taxon>
        <taxon>Pseudomonadati</taxon>
        <taxon>Pseudomonadota</taxon>
        <taxon>Alphaproteobacteria</taxon>
        <taxon>Rhodobacterales</taxon>
        <taxon>Roseobacteraceae</taxon>
        <taxon>Tropicimonas</taxon>
    </lineage>
</organism>
<keyword evidence="1" id="KW-0175">Coiled coil</keyword>
<dbReference type="InterPro" id="IPR001387">
    <property type="entry name" value="Cro/C1-type_HTH"/>
</dbReference>
<accession>A0A239KJ81</accession>
<dbReference type="CDD" id="cd00093">
    <property type="entry name" value="HTH_XRE"/>
    <property type="match status" value="1"/>
</dbReference>
<dbReference type="RefSeq" id="WP_089234498.1">
    <property type="nucleotide sequence ID" value="NZ_FZOY01000007.1"/>
</dbReference>
<dbReference type="InterPro" id="IPR010982">
    <property type="entry name" value="Lambda_DNA-bd_dom_sf"/>
</dbReference>
<protein>
    <submittedName>
        <fullName evidence="3">Helix-turn-helix</fullName>
    </submittedName>
</protein>
<dbReference type="SMART" id="SM00530">
    <property type="entry name" value="HTH_XRE"/>
    <property type="match status" value="1"/>
</dbReference>
<gene>
    <name evidence="3" type="ORF">SAMN05421757_10798</name>
</gene>
<dbReference type="Gene3D" id="1.10.260.40">
    <property type="entry name" value="lambda repressor-like DNA-binding domains"/>
    <property type="match status" value="1"/>
</dbReference>
<dbReference type="PROSITE" id="PS50943">
    <property type="entry name" value="HTH_CROC1"/>
    <property type="match status" value="1"/>
</dbReference>
<reference evidence="3 4" key="1">
    <citation type="submission" date="2017-06" db="EMBL/GenBank/DDBJ databases">
        <authorList>
            <person name="Kim H.J."/>
            <person name="Triplett B.A."/>
        </authorList>
    </citation>
    <scope>NUCLEOTIDE SEQUENCE [LARGE SCALE GENOMIC DNA]</scope>
    <source>
        <strain evidence="3 4">DSM 29339</strain>
    </source>
</reference>
<evidence type="ECO:0000259" key="2">
    <source>
        <dbReference type="PROSITE" id="PS50943"/>
    </source>
</evidence>
<dbReference type="SUPFAM" id="SSF47413">
    <property type="entry name" value="lambda repressor-like DNA-binding domains"/>
    <property type="match status" value="1"/>
</dbReference>
<dbReference type="EMBL" id="FZOY01000007">
    <property type="protein sequence ID" value="SNT17214.1"/>
    <property type="molecule type" value="Genomic_DNA"/>
</dbReference>
<dbReference type="OrthoDB" id="5659783at2"/>
<keyword evidence="4" id="KW-1185">Reference proteome</keyword>
<sequence>MHDTSDWFSAETATFGDRVAGAREALGMSQPDLAKRLGVKVKTVRGWENDISEPRANKLQMLSGVLGVSLMWLLNGEGDGLEGPAEDREAPVPEIRSLLLEIRQIRSEIDDAADRLARVEKRLRASLLETGTE</sequence>
<evidence type="ECO:0000313" key="4">
    <source>
        <dbReference type="Proteomes" id="UP000198426"/>
    </source>
</evidence>
<evidence type="ECO:0000256" key="1">
    <source>
        <dbReference type="SAM" id="Coils"/>
    </source>
</evidence>
<dbReference type="Pfam" id="PF01381">
    <property type="entry name" value="HTH_3"/>
    <property type="match status" value="1"/>
</dbReference>
<dbReference type="Proteomes" id="UP000198426">
    <property type="component" value="Unassembled WGS sequence"/>
</dbReference>
<evidence type="ECO:0000313" key="3">
    <source>
        <dbReference type="EMBL" id="SNT17214.1"/>
    </source>
</evidence>